<dbReference type="Pfam" id="PF18029">
    <property type="entry name" value="Glyoxalase_6"/>
    <property type="match status" value="2"/>
</dbReference>
<dbReference type="PANTHER" id="PTHR35908">
    <property type="entry name" value="HYPOTHETICAL FUSION PROTEIN"/>
    <property type="match status" value="1"/>
</dbReference>
<dbReference type="Proteomes" id="UP000679335">
    <property type="component" value="Chromosome"/>
</dbReference>
<dbReference type="InterPro" id="IPR029068">
    <property type="entry name" value="Glyas_Bleomycin-R_OHBP_Dase"/>
</dbReference>
<dbReference type="EMBL" id="CP076023">
    <property type="protein sequence ID" value="QWC16067.1"/>
    <property type="molecule type" value="Genomic_DNA"/>
</dbReference>
<proteinExistence type="predicted"/>
<dbReference type="Gene3D" id="3.10.180.10">
    <property type="entry name" value="2,3-Dihydroxybiphenyl 1,2-Dioxygenase, domain 1"/>
    <property type="match status" value="2"/>
</dbReference>
<dbReference type="CDD" id="cd06587">
    <property type="entry name" value="VOC"/>
    <property type="match status" value="2"/>
</dbReference>
<evidence type="ECO:0000259" key="1">
    <source>
        <dbReference type="Pfam" id="PF18029"/>
    </source>
</evidence>
<protein>
    <submittedName>
        <fullName evidence="2">VOC family protein</fullName>
    </submittedName>
</protein>
<accession>A0ABX8GJL5</accession>
<dbReference type="RefSeq" id="WP_208196640.1">
    <property type="nucleotide sequence ID" value="NZ_CP076023.1"/>
</dbReference>
<sequence>MSCRLTALAVDAYDPARLARFWAGVLGREALEDEQGGALLPGSDTQLGLRFVPNPAEKVGRNRMHLHLTSASPADQRRTVDRALRLGAHHLDVGQLPDERHVVLADPEGNEYCVIEPGNAYLAGCGLLGELTCDGTRDVGFFWAEALGWPLVWDQDRQTAIQSPRGGTKISWDAWDGPAVAQETRRNRLRFEVVLAAGDLPAEIERLASLGATRLTTASDTVVTLADPDGNEFHLRADALRRVESPPAGPA</sequence>
<keyword evidence="3" id="KW-1185">Reference proteome</keyword>
<name>A0ABX8GJL5_9CELL</name>
<gene>
    <name evidence="2" type="ORF">KKR89_17820</name>
</gene>
<dbReference type="SUPFAM" id="SSF54593">
    <property type="entry name" value="Glyoxalase/Bleomycin resistance protein/Dihydroxybiphenyl dioxygenase"/>
    <property type="match status" value="2"/>
</dbReference>
<feature type="domain" description="Glyoxalase-like" evidence="1">
    <location>
        <begin position="133"/>
        <end position="235"/>
    </location>
</feature>
<organism evidence="2 3">
    <name type="scientific">Cellulomonas dongxiuzhuiae</name>
    <dbReference type="NCBI Taxonomy" id="2819979"/>
    <lineage>
        <taxon>Bacteria</taxon>
        <taxon>Bacillati</taxon>
        <taxon>Actinomycetota</taxon>
        <taxon>Actinomycetes</taxon>
        <taxon>Micrococcales</taxon>
        <taxon>Cellulomonadaceae</taxon>
        <taxon>Cellulomonas</taxon>
    </lineage>
</organism>
<evidence type="ECO:0000313" key="3">
    <source>
        <dbReference type="Proteomes" id="UP000679335"/>
    </source>
</evidence>
<dbReference type="PANTHER" id="PTHR35908:SF1">
    <property type="entry name" value="CONSERVED PROTEIN"/>
    <property type="match status" value="1"/>
</dbReference>
<feature type="domain" description="Glyoxalase-like" evidence="1">
    <location>
        <begin position="8"/>
        <end position="115"/>
    </location>
</feature>
<reference evidence="2 3" key="1">
    <citation type="submission" date="2021-05" db="EMBL/GenBank/DDBJ databases">
        <title>Novel species in genus Cellulomonas.</title>
        <authorList>
            <person name="Zhang G."/>
        </authorList>
    </citation>
    <scope>NUCLEOTIDE SEQUENCE [LARGE SCALE GENOMIC DNA]</scope>
    <source>
        <strain evidence="3">zg-ZUI157</strain>
    </source>
</reference>
<dbReference type="InterPro" id="IPR041581">
    <property type="entry name" value="Glyoxalase_6"/>
</dbReference>
<evidence type="ECO:0000313" key="2">
    <source>
        <dbReference type="EMBL" id="QWC16067.1"/>
    </source>
</evidence>